<evidence type="ECO:0000313" key="10">
    <source>
        <dbReference type="EMBL" id="PIW16297.1"/>
    </source>
</evidence>
<dbReference type="PANTHER" id="PTHR44835:SF1">
    <property type="entry name" value="PROTEIN O-GLCNAC TRANSFERASE"/>
    <property type="match status" value="1"/>
</dbReference>
<evidence type="ECO:0000256" key="8">
    <source>
        <dbReference type="PROSITE-ProRule" id="PRU00339"/>
    </source>
</evidence>
<dbReference type="PROSITE" id="PS50005">
    <property type="entry name" value="TPR"/>
    <property type="match status" value="2"/>
</dbReference>
<dbReference type="InterPro" id="IPR051939">
    <property type="entry name" value="Glycosyltr_41/O-GlcNAc_trsf"/>
</dbReference>
<dbReference type="SUPFAM" id="SSF48452">
    <property type="entry name" value="TPR-like"/>
    <property type="match status" value="1"/>
</dbReference>
<evidence type="ECO:0000256" key="4">
    <source>
        <dbReference type="ARBA" id="ARBA00022676"/>
    </source>
</evidence>
<keyword evidence="7 8" id="KW-0802">TPR repeat</keyword>
<dbReference type="Proteomes" id="UP000231019">
    <property type="component" value="Unassembled WGS sequence"/>
</dbReference>
<dbReference type="GO" id="GO:0097363">
    <property type="term" value="F:protein O-acetylglucosaminyltransferase activity"/>
    <property type="evidence" value="ECO:0007669"/>
    <property type="project" value="UniProtKB-EC"/>
</dbReference>
<dbReference type="Gene3D" id="1.25.40.10">
    <property type="entry name" value="Tetratricopeptide repeat domain"/>
    <property type="match status" value="1"/>
</dbReference>
<feature type="repeat" description="TPR" evidence="8">
    <location>
        <begin position="32"/>
        <end position="65"/>
    </location>
</feature>
<comment type="similarity">
    <text evidence="2">Belongs to the glycosyltransferase 41 family. O-GlcNAc transferase subfamily.</text>
</comment>
<dbReference type="Pfam" id="PF13432">
    <property type="entry name" value="TPR_16"/>
    <property type="match status" value="1"/>
</dbReference>
<evidence type="ECO:0000259" key="9">
    <source>
        <dbReference type="Pfam" id="PF13844"/>
    </source>
</evidence>
<dbReference type="Pfam" id="PF13844">
    <property type="entry name" value="Glyco_transf_41"/>
    <property type="match status" value="2"/>
</dbReference>
<reference evidence="10 11" key="1">
    <citation type="submission" date="2017-09" db="EMBL/GenBank/DDBJ databases">
        <title>Depth-based differentiation of microbial function through sediment-hosted aquifers and enrichment of novel symbionts in the deep terrestrial subsurface.</title>
        <authorList>
            <person name="Probst A.J."/>
            <person name="Ladd B."/>
            <person name="Jarett J.K."/>
            <person name="Geller-Mcgrath D.E."/>
            <person name="Sieber C.M."/>
            <person name="Emerson J.B."/>
            <person name="Anantharaman K."/>
            <person name="Thomas B.C."/>
            <person name="Malmstrom R."/>
            <person name="Stieglmeier M."/>
            <person name="Klingl A."/>
            <person name="Woyke T."/>
            <person name="Ryan C.M."/>
            <person name="Banfield J.F."/>
        </authorList>
    </citation>
    <scope>NUCLEOTIDE SEQUENCE [LARGE SCALE GENOMIC DNA]</scope>
    <source>
        <strain evidence="10">CG17_big_fil_post_rev_8_21_14_2_50_48_46</strain>
    </source>
</reference>
<dbReference type="PANTHER" id="PTHR44835">
    <property type="entry name" value="UDP-N-ACETYLGLUCOSAMINE--PEPTIDE N-ACETYLGLUCOSAMINYLTRANSFERASE SPINDLY-RELATED"/>
    <property type="match status" value="1"/>
</dbReference>
<evidence type="ECO:0000256" key="3">
    <source>
        <dbReference type="ARBA" id="ARBA00011970"/>
    </source>
</evidence>
<dbReference type="Gene3D" id="3.40.50.2000">
    <property type="entry name" value="Glycogen Phosphorylase B"/>
    <property type="match status" value="1"/>
</dbReference>
<gene>
    <name evidence="10" type="ORF">COW36_13245</name>
</gene>
<proteinExistence type="inferred from homology"/>
<organism evidence="10 11">
    <name type="scientific">bacterium (Candidatus Blackallbacteria) CG17_big_fil_post_rev_8_21_14_2_50_48_46</name>
    <dbReference type="NCBI Taxonomy" id="2014261"/>
    <lineage>
        <taxon>Bacteria</taxon>
        <taxon>Candidatus Blackallbacteria</taxon>
    </lineage>
</organism>
<comment type="caution">
    <text evidence="10">The sequence shown here is derived from an EMBL/GenBank/DDBJ whole genome shotgun (WGS) entry which is preliminary data.</text>
</comment>
<evidence type="ECO:0000256" key="5">
    <source>
        <dbReference type="ARBA" id="ARBA00022679"/>
    </source>
</evidence>
<comment type="pathway">
    <text evidence="1">Protein modification; protein glycosylation.</text>
</comment>
<protein>
    <recommendedName>
        <fullName evidence="3">protein O-GlcNAc transferase</fullName>
        <ecNumber evidence="3">2.4.1.255</ecNumber>
    </recommendedName>
</protein>
<keyword evidence="6" id="KW-0677">Repeat</keyword>
<evidence type="ECO:0000256" key="2">
    <source>
        <dbReference type="ARBA" id="ARBA00005386"/>
    </source>
</evidence>
<evidence type="ECO:0000256" key="7">
    <source>
        <dbReference type="ARBA" id="ARBA00022803"/>
    </source>
</evidence>
<dbReference type="SUPFAM" id="SSF53756">
    <property type="entry name" value="UDP-Glycosyltransferase/glycogen phosphorylase"/>
    <property type="match status" value="1"/>
</dbReference>
<keyword evidence="4" id="KW-0328">Glycosyltransferase</keyword>
<feature type="repeat" description="TPR" evidence="8">
    <location>
        <begin position="100"/>
        <end position="133"/>
    </location>
</feature>
<accession>A0A2M7G3E0</accession>
<dbReference type="Pfam" id="PF14559">
    <property type="entry name" value="TPR_19"/>
    <property type="match status" value="1"/>
</dbReference>
<evidence type="ECO:0000256" key="1">
    <source>
        <dbReference type="ARBA" id="ARBA00004922"/>
    </source>
</evidence>
<evidence type="ECO:0000256" key="6">
    <source>
        <dbReference type="ARBA" id="ARBA00022737"/>
    </source>
</evidence>
<evidence type="ECO:0000313" key="11">
    <source>
        <dbReference type="Proteomes" id="UP000231019"/>
    </source>
</evidence>
<feature type="domain" description="O-GlcNAc transferase C-terminal" evidence="9">
    <location>
        <begin position="228"/>
        <end position="378"/>
    </location>
</feature>
<dbReference type="PROSITE" id="PS50293">
    <property type="entry name" value="TPR_REGION"/>
    <property type="match status" value="1"/>
</dbReference>
<dbReference type="InterPro" id="IPR011990">
    <property type="entry name" value="TPR-like_helical_dom_sf"/>
</dbReference>
<dbReference type="SMART" id="SM00028">
    <property type="entry name" value="TPR"/>
    <property type="match status" value="3"/>
</dbReference>
<keyword evidence="5" id="KW-0808">Transferase</keyword>
<feature type="domain" description="O-GlcNAc transferase C-terminal" evidence="9">
    <location>
        <begin position="407"/>
        <end position="576"/>
    </location>
</feature>
<name>A0A2M7G3E0_9BACT</name>
<dbReference type="EMBL" id="PFFQ01000038">
    <property type="protein sequence ID" value="PIW16297.1"/>
    <property type="molecule type" value="Genomic_DNA"/>
</dbReference>
<sequence length="602" mass="69009">MFSASFPTSDIPVTNQQLAILRETLQRAPEREENWINLGNLLFQMGEYQEAIQLLQEGARKHENSAPLKYNLGYMLEGLQQWPISILCYQAALELNPQFFEAWFRLGEVFRQTNRHTEAVQVFQRAFKLKPDYLPCLQRIVEQLTLCGDSLAVIQAAELFLKEDLETSAWYLGLNAETQKYLSTWIPRLEGLQIFSFFCREEIDTPALMGAIRDFSRRHAEKHYPENLPDRDLNPERKLRIGYLSNEFHSESFYQLHALLFQNQNREKFEYFAYADCPTASVTAETLREYFHSWQEVASLDDEALFKLLSEDQLDLLVDMSGLANPGRLPVLARKPVPLLLISGSNPPFTSGLKVADWLFSDPVLTPPDIAELYPEKIWPSDCFLHWTLPEIPYESGLPPVFERGYITFGSANSINKLSGRCLELWAQILKQVPQSRLCLKTFALDDPVLCQELQAWFLRQGLNPERLMLLGTLPEQPHLPMFYGQIDIALDPFPYNGGLTSFEALWMGVPVISLAGERRVGQSVLTALGFSEWVAQNPQAYLQKAVNLAQDPAQLKALRLSLRPQIEQSVLCDGVAFARERETAYREIWRKYCLASEQNQI</sequence>
<dbReference type="AlphaFoldDB" id="A0A2M7G3E0"/>
<dbReference type="EC" id="2.4.1.255" evidence="3"/>
<dbReference type="InterPro" id="IPR019734">
    <property type="entry name" value="TPR_rpt"/>
</dbReference>
<dbReference type="Gene3D" id="3.40.50.11380">
    <property type="match status" value="1"/>
</dbReference>
<dbReference type="InterPro" id="IPR029489">
    <property type="entry name" value="OGT/SEC/SPY_C"/>
</dbReference>